<dbReference type="InterPro" id="IPR050069">
    <property type="entry name" value="Urease_subunit"/>
</dbReference>
<accession>A0A1G7BMJ9</accession>
<dbReference type="SUPFAM" id="SSF51278">
    <property type="entry name" value="Urease, beta-subunit"/>
    <property type="match status" value="1"/>
</dbReference>
<proteinExistence type="predicted"/>
<evidence type="ECO:0000313" key="3">
    <source>
        <dbReference type="EMBL" id="SDE27890.1"/>
    </source>
</evidence>
<dbReference type="PANTHER" id="PTHR33569:SF1">
    <property type="entry name" value="UREASE"/>
    <property type="match status" value="1"/>
</dbReference>
<evidence type="ECO:0000256" key="1">
    <source>
        <dbReference type="ARBA" id="ARBA00022801"/>
    </source>
</evidence>
<reference evidence="4" key="1">
    <citation type="submission" date="2016-10" db="EMBL/GenBank/DDBJ databases">
        <authorList>
            <person name="Varghese N."/>
            <person name="Submissions S."/>
        </authorList>
    </citation>
    <scope>NUCLEOTIDE SEQUENCE [LARGE SCALE GENOMIC DNA]</scope>
    <source>
        <strain evidence="4">DSM 10146</strain>
    </source>
</reference>
<dbReference type="PANTHER" id="PTHR33569">
    <property type="entry name" value="UREASE"/>
    <property type="match status" value="1"/>
</dbReference>
<protein>
    <submittedName>
        <fullName evidence="3">Urease, beta subunit</fullName>
    </submittedName>
</protein>
<dbReference type="InterPro" id="IPR002019">
    <property type="entry name" value="Urease_beta-like"/>
</dbReference>
<dbReference type="InterPro" id="IPR036461">
    <property type="entry name" value="Urease_betasu_sf"/>
</dbReference>
<keyword evidence="1" id="KW-0378">Hydrolase</keyword>
<comment type="catalytic activity">
    <reaction evidence="2">
        <text>urea + 2 H2O + H(+) = hydrogencarbonate + 2 NH4(+)</text>
        <dbReference type="Rhea" id="RHEA:20557"/>
        <dbReference type="ChEBI" id="CHEBI:15377"/>
        <dbReference type="ChEBI" id="CHEBI:15378"/>
        <dbReference type="ChEBI" id="CHEBI:16199"/>
        <dbReference type="ChEBI" id="CHEBI:17544"/>
        <dbReference type="ChEBI" id="CHEBI:28938"/>
        <dbReference type="EC" id="3.5.1.5"/>
    </reaction>
</comment>
<dbReference type="RefSeq" id="WP_089955456.1">
    <property type="nucleotide sequence ID" value="NZ_FNAV01000002.1"/>
</dbReference>
<dbReference type="GO" id="GO:0035550">
    <property type="term" value="C:urease complex"/>
    <property type="evidence" value="ECO:0007669"/>
    <property type="project" value="InterPro"/>
</dbReference>
<dbReference type="EMBL" id="FNAV01000002">
    <property type="protein sequence ID" value="SDE27890.1"/>
    <property type="molecule type" value="Genomic_DNA"/>
</dbReference>
<sequence>METLLADAQLQRRDLAGFVQTGPTGRWHAHFFEVNRAPRFDRASAYGHRLDRPSGDGERFDPGVAKRVTLVRYGGRRTIHGFAGLTEGPAEARREAALQMAEWDGYLK</sequence>
<dbReference type="Pfam" id="PF00699">
    <property type="entry name" value="Urease_beta"/>
    <property type="match status" value="1"/>
</dbReference>
<name>A0A1G7BMJ9_9RHOB</name>
<organism evidence="3 4">
    <name type="scientific">Salipiger thiooxidans</name>
    <dbReference type="NCBI Taxonomy" id="282683"/>
    <lineage>
        <taxon>Bacteria</taxon>
        <taxon>Pseudomonadati</taxon>
        <taxon>Pseudomonadota</taxon>
        <taxon>Alphaproteobacteria</taxon>
        <taxon>Rhodobacterales</taxon>
        <taxon>Roseobacteraceae</taxon>
        <taxon>Salipiger</taxon>
    </lineage>
</organism>
<evidence type="ECO:0000313" key="4">
    <source>
        <dbReference type="Proteomes" id="UP000198994"/>
    </source>
</evidence>
<dbReference type="GO" id="GO:0043419">
    <property type="term" value="P:urea catabolic process"/>
    <property type="evidence" value="ECO:0007669"/>
    <property type="project" value="InterPro"/>
</dbReference>
<dbReference type="AlphaFoldDB" id="A0A1G7BMJ9"/>
<keyword evidence="4" id="KW-1185">Reference proteome</keyword>
<dbReference type="Proteomes" id="UP000198994">
    <property type="component" value="Unassembled WGS sequence"/>
</dbReference>
<evidence type="ECO:0000256" key="2">
    <source>
        <dbReference type="ARBA" id="ARBA00047778"/>
    </source>
</evidence>
<dbReference type="STRING" id="282683.SAMN04488105_102253"/>
<dbReference type="Gene3D" id="2.10.150.10">
    <property type="entry name" value="Urease, beta subunit"/>
    <property type="match status" value="1"/>
</dbReference>
<dbReference type="GO" id="GO:0009039">
    <property type="term" value="F:urease activity"/>
    <property type="evidence" value="ECO:0007669"/>
    <property type="project" value="UniProtKB-EC"/>
</dbReference>
<gene>
    <name evidence="3" type="ORF">SAMN04488105_102253</name>
</gene>